<dbReference type="GO" id="GO:0004758">
    <property type="term" value="F:serine C-palmitoyltransferase activity"/>
    <property type="evidence" value="ECO:0007669"/>
    <property type="project" value="UniProtKB-EC"/>
</dbReference>
<evidence type="ECO:0000256" key="2">
    <source>
        <dbReference type="ARBA" id="ARBA00004389"/>
    </source>
</evidence>
<dbReference type="InterPro" id="IPR015422">
    <property type="entry name" value="PyrdxlP-dep_Trfase_small"/>
</dbReference>
<dbReference type="InterPro" id="IPR015421">
    <property type="entry name" value="PyrdxlP-dep_Trfase_major"/>
</dbReference>
<comment type="pathway">
    <text evidence="4">Sphingolipid metabolism.</text>
</comment>
<dbReference type="InterPro" id="IPR004839">
    <property type="entry name" value="Aminotransferase_I/II_large"/>
</dbReference>
<gene>
    <name evidence="12" type="ORF">HPP92_025562</name>
</gene>
<dbReference type="Gene3D" id="3.90.1150.10">
    <property type="entry name" value="Aspartate Aminotransferase, domain 1"/>
    <property type="match status" value="1"/>
</dbReference>
<dbReference type="PANTHER" id="PTHR13693:SF77">
    <property type="entry name" value="8-AMINO-7-OXONONANOATE SYNTHASE"/>
    <property type="match status" value="1"/>
</dbReference>
<keyword evidence="9" id="KW-0746">Sphingolipid metabolism</keyword>
<evidence type="ECO:0000256" key="7">
    <source>
        <dbReference type="ARBA" id="ARBA00022679"/>
    </source>
</evidence>
<dbReference type="Proteomes" id="UP000636800">
    <property type="component" value="Unassembled WGS sequence"/>
</dbReference>
<evidence type="ECO:0000259" key="11">
    <source>
        <dbReference type="Pfam" id="PF00155"/>
    </source>
</evidence>
<dbReference type="EC" id="2.3.1.50" evidence="6"/>
<dbReference type="AlphaFoldDB" id="A0A835PK88"/>
<comment type="caution">
    <text evidence="12">The sequence shown here is derived from an EMBL/GenBank/DDBJ whole genome shotgun (WGS) entry which is preliminary data.</text>
</comment>
<dbReference type="PANTHER" id="PTHR13693">
    <property type="entry name" value="CLASS II AMINOTRANSFERASE/8-AMINO-7-OXONONANOATE SYNTHASE"/>
    <property type="match status" value="1"/>
</dbReference>
<keyword evidence="7" id="KW-0808">Transferase</keyword>
<evidence type="ECO:0000256" key="1">
    <source>
        <dbReference type="ARBA" id="ARBA00001933"/>
    </source>
</evidence>
<evidence type="ECO:0000256" key="5">
    <source>
        <dbReference type="ARBA" id="ARBA00010008"/>
    </source>
</evidence>
<sequence>MDHWEKWIGEALASLNAMKLVRYSRPLALPISFDTSGECKTFDGPGCWDRASVEVRLEQETFRQWLRDLPLPPGGGQNTDDAESLCKEMLLFSGNDYLGLSTHPEVRTSAAKAATEHGMGTRGSFLVCGYTNYHRLLETSLAELKRKEDCLLCPTGFAANMAFMSALGSISSLSVDGRKPSKAEKVAVFSDALNHASIIDGIRLAERLGEIEVFIYRHCDMDHLNTLLSSCKTSKKSVITDSLFSMDGDFVPLVELVQLRRKHGFLLVIDDAHATLVCGQNGGGAAEMFNCESDVDICIGSLSKAVGCLGGFIACSKNWKQLIQSRGRSFIFSTALPIPVAAASYAALRVARKESWRRRAIWDRVHEFRSLTGFAVTSPIISIVLGSEESALLASRHMLMSGFHISAIRPPAVPSNLCRLRITLSAAHTTNDIKRLVATLSHWIKFPIVVEGCDKLVPKL</sequence>
<keyword evidence="13" id="KW-1185">Reference proteome</keyword>
<evidence type="ECO:0000256" key="8">
    <source>
        <dbReference type="ARBA" id="ARBA00022898"/>
    </source>
</evidence>
<dbReference type="GO" id="GO:0006665">
    <property type="term" value="P:sphingolipid metabolic process"/>
    <property type="evidence" value="ECO:0007669"/>
    <property type="project" value="UniProtKB-KW"/>
</dbReference>
<dbReference type="EMBL" id="JADCNL010000014">
    <property type="protein sequence ID" value="KAG0452898.1"/>
    <property type="molecule type" value="Genomic_DNA"/>
</dbReference>
<keyword evidence="9" id="KW-0443">Lipid metabolism</keyword>
<reference evidence="12 13" key="1">
    <citation type="journal article" date="2020" name="Nat. Food">
        <title>A phased Vanilla planifolia genome enables genetic improvement of flavour and production.</title>
        <authorList>
            <person name="Hasing T."/>
            <person name="Tang H."/>
            <person name="Brym M."/>
            <person name="Khazi F."/>
            <person name="Huang T."/>
            <person name="Chambers A.H."/>
        </authorList>
    </citation>
    <scope>NUCLEOTIDE SEQUENCE [LARGE SCALE GENOMIC DNA]</scope>
    <source>
        <tissue evidence="12">Leaf</tissue>
    </source>
</reference>
<comment type="cofactor">
    <cofactor evidence="1">
        <name>pyridoxal 5'-phosphate</name>
        <dbReference type="ChEBI" id="CHEBI:597326"/>
    </cofactor>
</comment>
<dbReference type="Gene3D" id="3.40.640.10">
    <property type="entry name" value="Type I PLP-dependent aspartate aminotransferase-like (Major domain)"/>
    <property type="match status" value="1"/>
</dbReference>
<comment type="subcellular location">
    <subcellularLocation>
        <location evidence="2">Endoplasmic reticulum membrane</location>
        <topology evidence="2">Single-pass membrane protein</topology>
    </subcellularLocation>
</comment>
<name>A0A835PK88_VANPL</name>
<comment type="pathway">
    <text evidence="3">Lipid metabolism; sphingolipid metabolism.</text>
</comment>
<dbReference type="GO" id="GO:0005789">
    <property type="term" value="C:endoplasmic reticulum membrane"/>
    <property type="evidence" value="ECO:0007669"/>
    <property type="project" value="UniProtKB-SubCell"/>
</dbReference>
<evidence type="ECO:0000256" key="9">
    <source>
        <dbReference type="ARBA" id="ARBA00022919"/>
    </source>
</evidence>
<evidence type="ECO:0000256" key="4">
    <source>
        <dbReference type="ARBA" id="ARBA00004991"/>
    </source>
</evidence>
<keyword evidence="8" id="KW-0663">Pyridoxal phosphate</keyword>
<dbReference type="SUPFAM" id="SSF53383">
    <property type="entry name" value="PLP-dependent transferases"/>
    <property type="match status" value="1"/>
</dbReference>
<dbReference type="Pfam" id="PF00155">
    <property type="entry name" value="Aminotran_1_2"/>
    <property type="match status" value="1"/>
</dbReference>
<evidence type="ECO:0000256" key="6">
    <source>
        <dbReference type="ARBA" id="ARBA00013220"/>
    </source>
</evidence>
<evidence type="ECO:0000313" key="13">
    <source>
        <dbReference type="Proteomes" id="UP000636800"/>
    </source>
</evidence>
<evidence type="ECO:0000313" key="12">
    <source>
        <dbReference type="EMBL" id="KAG0452898.1"/>
    </source>
</evidence>
<organism evidence="12 13">
    <name type="scientific">Vanilla planifolia</name>
    <name type="common">Vanilla</name>
    <dbReference type="NCBI Taxonomy" id="51239"/>
    <lineage>
        <taxon>Eukaryota</taxon>
        <taxon>Viridiplantae</taxon>
        <taxon>Streptophyta</taxon>
        <taxon>Embryophyta</taxon>
        <taxon>Tracheophyta</taxon>
        <taxon>Spermatophyta</taxon>
        <taxon>Magnoliopsida</taxon>
        <taxon>Liliopsida</taxon>
        <taxon>Asparagales</taxon>
        <taxon>Orchidaceae</taxon>
        <taxon>Vanilloideae</taxon>
        <taxon>Vanilleae</taxon>
        <taxon>Vanilla</taxon>
    </lineage>
</organism>
<dbReference type="InterPro" id="IPR050087">
    <property type="entry name" value="AON_synthase_class-II"/>
</dbReference>
<evidence type="ECO:0000256" key="10">
    <source>
        <dbReference type="ARBA" id="ARBA00048528"/>
    </source>
</evidence>
<dbReference type="GO" id="GO:0030170">
    <property type="term" value="F:pyridoxal phosphate binding"/>
    <property type="evidence" value="ECO:0007669"/>
    <property type="project" value="InterPro"/>
</dbReference>
<comment type="similarity">
    <text evidence="5">Belongs to the class-II pyridoxal-phosphate-dependent aminotransferase family. BioF subfamily.</text>
</comment>
<accession>A0A835PK88</accession>
<proteinExistence type="inferred from homology"/>
<protein>
    <recommendedName>
        <fullName evidence="6">serine C-palmitoyltransferase</fullName>
        <ecNumber evidence="6">2.3.1.50</ecNumber>
    </recommendedName>
</protein>
<dbReference type="GO" id="GO:0009102">
    <property type="term" value="P:biotin biosynthetic process"/>
    <property type="evidence" value="ECO:0007669"/>
    <property type="project" value="TreeGrafter"/>
</dbReference>
<dbReference type="OrthoDB" id="77405at2759"/>
<comment type="catalytic activity">
    <reaction evidence="10">
        <text>L-serine + hexadecanoyl-CoA + H(+) = 3-oxosphinganine + CO2 + CoA</text>
        <dbReference type="Rhea" id="RHEA:14761"/>
        <dbReference type="ChEBI" id="CHEBI:15378"/>
        <dbReference type="ChEBI" id="CHEBI:16526"/>
        <dbReference type="ChEBI" id="CHEBI:33384"/>
        <dbReference type="ChEBI" id="CHEBI:57287"/>
        <dbReference type="ChEBI" id="CHEBI:57379"/>
        <dbReference type="ChEBI" id="CHEBI:58299"/>
        <dbReference type="EC" id="2.3.1.50"/>
    </reaction>
</comment>
<evidence type="ECO:0000256" key="3">
    <source>
        <dbReference type="ARBA" id="ARBA00004760"/>
    </source>
</evidence>
<dbReference type="InterPro" id="IPR015424">
    <property type="entry name" value="PyrdxlP-dep_Trfase"/>
</dbReference>
<feature type="domain" description="Aminotransferase class I/classII large" evidence="11">
    <location>
        <begin position="88"/>
        <end position="439"/>
    </location>
</feature>